<evidence type="ECO:0000313" key="2">
    <source>
        <dbReference type="Proteomes" id="UP000076501"/>
    </source>
</evidence>
<dbReference type="AlphaFoldDB" id="A0A161RLK6"/>
<accession>A0A161RLK6</accession>
<reference evidence="1 2" key="1">
    <citation type="submission" date="2015-09" db="EMBL/GenBank/DDBJ databases">
        <title>Bacillus cereus food isolates.</title>
        <authorList>
            <person name="Boekhorst J."/>
        </authorList>
    </citation>
    <scope>NUCLEOTIDE SEQUENCE [LARGE SCALE GENOMIC DNA]</scope>
    <source>
        <strain evidence="1 2">B4082</strain>
    </source>
</reference>
<evidence type="ECO:0000313" key="1">
    <source>
        <dbReference type="EMBL" id="KZD39109.1"/>
    </source>
</evidence>
<comment type="caution">
    <text evidence="1">The sequence shown here is derived from an EMBL/GenBank/DDBJ whole genome shotgun (WGS) entry which is preliminary data.</text>
</comment>
<dbReference type="EMBL" id="LJKA01000019">
    <property type="protein sequence ID" value="KZD39109.1"/>
    <property type="molecule type" value="Genomic_DNA"/>
</dbReference>
<name>A0A161RLK6_BACCE</name>
<dbReference type="Proteomes" id="UP000076501">
    <property type="component" value="Unassembled WGS sequence"/>
</dbReference>
<sequence>MKNTDRDNRLDDMTFHYPTIKYSYNLILSKIDHNFKRK</sequence>
<dbReference type="PATRIC" id="fig|1396.539.peg.969"/>
<gene>
    <name evidence="1" type="ORF">B4082_1454</name>
</gene>
<proteinExistence type="predicted"/>
<protein>
    <submittedName>
        <fullName evidence="1">Uncharacterized protein</fullName>
    </submittedName>
</protein>
<organism evidence="1 2">
    <name type="scientific">Bacillus cereus</name>
    <dbReference type="NCBI Taxonomy" id="1396"/>
    <lineage>
        <taxon>Bacteria</taxon>
        <taxon>Bacillati</taxon>
        <taxon>Bacillota</taxon>
        <taxon>Bacilli</taxon>
        <taxon>Bacillales</taxon>
        <taxon>Bacillaceae</taxon>
        <taxon>Bacillus</taxon>
        <taxon>Bacillus cereus group</taxon>
    </lineage>
</organism>